<evidence type="ECO:0000256" key="1">
    <source>
        <dbReference type="ARBA" id="ARBA00023122"/>
    </source>
</evidence>
<dbReference type="InterPro" id="IPR051257">
    <property type="entry name" value="Diverse_CBS-Domain"/>
</dbReference>
<organism evidence="4 5">
    <name type="scientific">Thermoproteota archaeon</name>
    <dbReference type="NCBI Taxonomy" id="2056631"/>
    <lineage>
        <taxon>Archaea</taxon>
        <taxon>Thermoproteota</taxon>
    </lineage>
</organism>
<evidence type="ECO:0000313" key="5">
    <source>
        <dbReference type="Proteomes" id="UP000268446"/>
    </source>
</evidence>
<dbReference type="Proteomes" id="UP000268446">
    <property type="component" value="Unassembled WGS sequence"/>
</dbReference>
<keyword evidence="4" id="KW-0808">Transferase</keyword>
<reference evidence="4 5" key="1">
    <citation type="submission" date="2018-06" db="EMBL/GenBank/DDBJ databases">
        <title>Extensive metabolic versatility and redundancy in microbially diverse, dynamic hydrothermal sediments.</title>
        <authorList>
            <person name="Dombrowski N."/>
            <person name="Teske A."/>
            <person name="Baker B.J."/>
        </authorList>
    </citation>
    <scope>NUCLEOTIDE SEQUENCE [LARGE SCALE GENOMIC DNA]</scope>
    <source>
        <strain evidence="4">B29_G17</strain>
    </source>
</reference>
<name>A0A497EU44_9CREN</name>
<feature type="domain" description="CBS" evidence="3">
    <location>
        <begin position="1"/>
        <end position="50"/>
    </location>
</feature>
<dbReference type="SMART" id="SM00116">
    <property type="entry name" value="CBS"/>
    <property type="match status" value="1"/>
</dbReference>
<dbReference type="PANTHER" id="PTHR43080:SF2">
    <property type="entry name" value="CBS DOMAIN-CONTAINING PROTEIN"/>
    <property type="match status" value="1"/>
</dbReference>
<sequence>TIRPDAELGEATKIMKEKNIGALPVVEDDRLVGIITERDIVYDLVLEEYR</sequence>
<dbReference type="PROSITE" id="PS51371">
    <property type="entry name" value="CBS"/>
    <property type="match status" value="1"/>
</dbReference>
<dbReference type="GO" id="GO:0016301">
    <property type="term" value="F:kinase activity"/>
    <property type="evidence" value="ECO:0007669"/>
    <property type="project" value="UniProtKB-KW"/>
</dbReference>
<dbReference type="EMBL" id="QMQZ01000094">
    <property type="protein sequence ID" value="RLE50913.1"/>
    <property type="molecule type" value="Genomic_DNA"/>
</dbReference>
<dbReference type="AlphaFoldDB" id="A0A497EU44"/>
<dbReference type="Gene3D" id="3.90.1280.20">
    <property type="match status" value="1"/>
</dbReference>
<proteinExistence type="predicted"/>
<evidence type="ECO:0000259" key="3">
    <source>
        <dbReference type="PROSITE" id="PS51371"/>
    </source>
</evidence>
<accession>A0A497EU44</accession>
<comment type="caution">
    <text evidence="4">The sequence shown here is derived from an EMBL/GenBank/DDBJ whole genome shotgun (WGS) entry which is preliminary data.</text>
</comment>
<dbReference type="InterPro" id="IPR000644">
    <property type="entry name" value="CBS_dom"/>
</dbReference>
<dbReference type="PANTHER" id="PTHR43080">
    <property type="entry name" value="CBS DOMAIN-CONTAINING PROTEIN CBSX3, MITOCHONDRIAL"/>
    <property type="match status" value="1"/>
</dbReference>
<dbReference type="SUPFAM" id="SSF54631">
    <property type="entry name" value="CBS-domain pair"/>
    <property type="match status" value="1"/>
</dbReference>
<evidence type="ECO:0000256" key="2">
    <source>
        <dbReference type="PROSITE-ProRule" id="PRU00703"/>
    </source>
</evidence>
<gene>
    <name evidence="4" type="ORF">DRJ20_02875</name>
</gene>
<feature type="non-terminal residue" evidence="4">
    <location>
        <position position="1"/>
    </location>
</feature>
<dbReference type="Pfam" id="PF00571">
    <property type="entry name" value="CBS"/>
    <property type="match status" value="1"/>
</dbReference>
<keyword evidence="1 2" id="KW-0129">CBS domain</keyword>
<evidence type="ECO:0000313" key="4">
    <source>
        <dbReference type="EMBL" id="RLE50913.1"/>
    </source>
</evidence>
<protein>
    <submittedName>
        <fullName evidence="4">Histidine kinase</fullName>
    </submittedName>
</protein>
<keyword evidence="4" id="KW-0418">Kinase</keyword>
<dbReference type="InterPro" id="IPR046342">
    <property type="entry name" value="CBS_dom_sf"/>
</dbReference>